<accession>E4L8A7</accession>
<sequence>MIIKQIPIVSLRKAVFKLLKEGQKTSIYGTVSVQAKLPYITIGALTFKPLQTKDLTIWQNSLQIDVWADKNGKLQVNETLNDICILLSVYGKELELEEYTIIDCNINLVEDFPELTTGHHGVVTVDFTLQQKE</sequence>
<dbReference type="RefSeq" id="WP_007554373.1">
    <property type="nucleotide sequence ID" value="NZ_AENT01000012.1"/>
</dbReference>
<dbReference type="AlphaFoldDB" id="E4L8A7"/>
<dbReference type="Proteomes" id="UP000004594">
    <property type="component" value="Unassembled WGS sequence"/>
</dbReference>
<proteinExistence type="predicted"/>
<dbReference type="InterPro" id="IPR021508">
    <property type="entry name" value="Gp17-like"/>
</dbReference>
<name>E4L8A7_9FIRM</name>
<dbReference type="OrthoDB" id="1634431at2"/>
<dbReference type="EMBL" id="AENT01000012">
    <property type="protein sequence ID" value="EFR42965.1"/>
    <property type="molecule type" value="Genomic_DNA"/>
</dbReference>
<dbReference type="InterPro" id="IPR053745">
    <property type="entry name" value="Viral_Tail_Comp_sf"/>
</dbReference>
<dbReference type="Gene3D" id="3.30.2000.30">
    <property type="match status" value="1"/>
</dbReference>
<dbReference type="eggNOG" id="ENOG50336K7">
    <property type="taxonomic scope" value="Bacteria"/>
</dbReference>
<protein>
    <submittedName>
        <fullName evidence="1">Uncharacterized protein</fullName>
    </submittedName>
</protein>
<comment type="caution">
    <text evidence="1">The sequence shown here is derived from an EMBL/GenBank/DDBJ whole genome shotgun (WGS) entry which is preliminary data.</text>
</comment>
<evidence type="ECO:0000313" key="1">
    <source>
        <dbReference type="EMBL" id="EFR42965.1"/>
    </source>
</evidence>
<gene>
    <name evidence="1" type="ORF">HMPREF9220_1090</name>
</gene>
<dbReference type="Pfam" id="PF11367">
    <property type="entry name" value="Tail_completion_gp17"/>
    <property type="match status" value="1"/>
</dbReference>
<reference evidence="1 2" key="1">
    <citation type="submission" date="2010-11" db="EMBL/GenBank/DDBJ databases">
        <authorList>
            <person name="Durkin A.S."/>
            <person name="Madupu R."/>
            <person name="Torralba M."/>
            <person name="Gillis M."/>
            <person name="Methe B."/>
            <person name="Sutton G."/>
            <person name="Nelson K.E."/>
        </authorList>
    </citation>
    <scope>NUCLEOTIDE SEQUENCE [LARGE SCALE GENOMIC DNA]</scope>
    <source>
        <strain evidence="1 2">UPII 345-E</strain>
    </source>
</reference>
<organism evidence="1 2">
    <name type="scientific">Dialister micraerophilus UPII 345-E</name>
    <dbReference type="NCBI Taxonomy" id="910314"/>
    <lineage>
        <taxon>Bacteria</taxon>
        <taxon>Bacillati</taxon>
        <taxon>Bacillota</taxon>
        <taxon>Negativicutes</taxon>
        <taxon>Veillonellales</taxon>
        <taxon>Veillonellaceae</taxon>
        <taxon>Dialister</taxon>
    </lineage>
</organism>
<evidence type="ECO:0000313" key="2">
    <source>
        <dbReference type="Proteomes" id="UP000004594"/>
    </source>
</evidence>